<keyword evidence="2" id="KW-1185">Reference proteome</keyword>
<protein>
    <submittedName>
        <fullName evidence="1">Uncharacterized protein</fullName>
    </submittedName>
</protein>
<evidence type="ECO:0000313" key="2">
    <source>
        <dbReference type="Proteomes" id="UP001054945"/>
    </source>
</evidence>
<comment type="caution">
    <text evidence="1">The sequence shown here is derived from an EMBL/GenBank/DDBJ whole genome shotgun (WGS) entry which is preliminary data.</text>
</comment>
<gene>
    <name evidence="1" type="ORF">CEXT_594561</name>
</gene>
<organism evidence="1 2">
    <name type="scientific">Caerostris extrusa</name>
    <name type="common">Bark spider</name>
    <name type="synonym">Caerostris bankana</name>
    <dbReference type="NCBI Taxonomy" id="172846"/>
    <lineage>
        <taxon>Eukaryota</taxon>
        <taxon>Metazoa</taxon>
        <taxon>Ecdysozoa</taxon>
        <taxon>Arthropoda</taxon>
        <taxon>Chelicerata</taxon>
        <taxon>Arachnida</taxon>
        <taxon>Araneae</taxon>
        <taxon>Araneomorphae</taxon>
        <taxon>Entelegynae</taxon>
        <taxon>Araneoidea</taxon>
        <taxon>Araneidae</taxon>
        <taxon>Caerostris</taxon>
    </lineage>
</organism>
<evidence type="ECO:0000313" key="1">
    <source>
        <dbReference type="EMBL" id="GIY10905.1"/>
    </source>
</evidence>
<sequence>MHESFSLAIQDFILPSIVDEKYSAEQRVLSVPQASCHYDPSCSFAIEIHPPKISSDVTTLIPRYASGVLSLLTPHTCRISRSDAAMLTEIGLLIIQLEYRLWRNSDT</sequence>
<reference evidence="1 2" key="1">
    <citation type="submission" date="2021-06" db="EMBL/GenBank/DDBJ databases">
        <title>Caerostris extrusa draft genome.</title>
        <authorList>
            <person name="Kono N."/>
            <person name="Arakawa K."/>
        </authorList>
    </citation>
    <scope>NUCLEOTIDE SEQUENCE [LARGE SCALE GENOMIC DNA]</scope>
</reference>
<dbReference type="AlphaFoldDB" id="A0AAV4QNA3"/>
<name>A0AAV4QNA3_CAEEX</name>
<accession>A0AAV4QNA3</accession>
<proteinExistence type="predicted"/>
<dbReference type="Proteomes" id="UP001054945">
    <property type="component" value="Unassembled WGS sequence"/>
</dbReference>
<dbReference type="EMBL" id="BPLR01006577">
    <property type="protein sequence ID" value="GIY10905.1"/>
    <property type="molecule type" value="Genomic_DNA"/>
</dbReference>